<dbReference type="InterPro" id="IPR006616">
    <property type="entry name" value="DM9_repeat"/>
</dbReference>
<accession>E4XAK3</accession>
<dbReference type="AlphaFoldDB" id="E4XAK3"/>
<dbReference type="InParanoid" id="E4XAK3"/>
<dbReference type="EMBL" id="FN653032">
    <property type="protein sequence ID" value="CBY08683.1"/>
    <property type="molecule type" value="Genomic_DNA"/>
</dbReference>
<evidence type="ECO:0000313" key="1">
    <source>
        <dbReference type="EMBL" id="CBY08683.1"/>
    </source>
</evidence>
<dbReference type="Proteomes" id="UP000001307">
    <property type="component" value="Unassembled WGS sequence"/>
</dbReference>
<sequence length="220" mass="24875">MCVPYSHSRAEIDAVRWVSIVDGKIPENAIPIGKDADNRVLYAGRCQVRQNRYRFVPGYVSREEPRVITAYGTRARTGNRNEVLVSDKIDSLYWESSLTPRFPVVGGSDEEEKYLIGRTRSSFGKTWRGRRLSIGHYSDGFCLPGKVHPSHSVLYAPFGDKEYIFKDFETMAIRASPRSLFEIAALTLKINLEDEKLHSLADEQVLSKPVIAQILAVSPR</sequence>
<dbReference type="PANTHER" id="PTHR31649:SF1">
    <property type="entry name" value="FARNESOIC ACID O-METHYL TRANSFERASE DOMAIN-CONTAINING PROTEIN"/>
    <property type="match status" value="1"/>
</dbReference>
<evidence type="ECO:0000313" key="2">
    <source>
        <dbReference type="Proteomes" id="UP000001307"/>
    </source>
</evidence>
<dbReference type="SMART" id="SM00696">
    <property type="entry name" value="DM9"/>
    <property type="match status" value="1"/>
</dbReference>
<dbReference type="PANTHER" id="PTHR31649">
    <property type="entry name" value="AGAP009604-PA"/>
    <property type="match status" value="1"/>
</dbReference>
<reference evidence="1" key="1">
    <citation type="journal article" date="2010" name="Science">
        <title>Plasticity of animal genome architecture unmasked by rapid evolution of a pelagic tunicate.</title>
        <authorList>
            <person name="Denoeud F."/>
            <person name="Henriet S."/>
            <person name="Mungpakdee S."/>
            <person name="Aury J.M."/>
            <person name="Da Silva C."/>
            <person name="Brinkmann H."/>
            <person name="Mikhaleva J."/>
            <person name="Olsen L.C."/>
            <person name="Jubin C."/>
            <person name="Canestro C."/>
            <person name="Bouquet J.M."/>
            <person name="Danks G."/>
            <person name="Poulain J."/>
            <person name="Campsteijn C."/>
            <person name="Adamski M."/>
            <person name="Cross I."/>
            <person name="Yadetie F."/>
            <person name="Muffato M."/>
            <person name="Louis A."/>
            <person name="Butcher S."/>
            <person name="Tsagkogeorga G."/>
            <person name="Konrad A."/>
            <person name="Singh S."/>
            <person name="Jensen M.F."/>
            <person name="Cong E.H."/>
            <person name="Eikeseth-Otteraa H."/>
            <person name="Noel B."/>
            <person name="Anthouard V."/>
            <person name="Porcel B.M."/>
            <person name="Kachouri-Lafond R."/>
            <person name="Nishino A."/>
            <person name="Ugolini M."/>
            <person name="Chourrout P."/>
            <person name="Nishida H."/>
            <person name="Aasland R."/>
            <person name="Huzurbazar S."/>
            <person name="Westhof E."/>
            <person name="Delsuc F."/>
            <person name="Lehrach H."/>
            <person name="Reinhardt R."/>
            <person name="Weissenbach J."/>
            <person name="Roy S.W."/>
            <person name="Artiguenave F."/>
            <person name="Postlethwait J.H."/>
            <person name="Manak J.R."/>
            <person name="Thompson E.M."/>
            <person name="Jaillon O."/>
            <person name="Du Pasquier L."/>
            <person name="Boudinot P."/>
            <person name="Liberles D.A."/>
            <person name="Volff J.N."/>
            <person name="Philippe H."/>
            <person name="Lenhard B."/>
            <person name="Roest Crollius H."/>
            <person name="Wincker P."/>
            <person name="Chourrout D."/>
        </authorList>
    </citation>
    <scope>NUCLEOTIDE SEQUENCE [LARGE SCALE GENOMIC DNA]</scope>
</reference>
<gene>
    <name evidence="1" type="ORF">GSOID_T00005267001</name>
</gene>
<proteinExistence type="predicted"/>
<protein>
    <submittedName>
        <fullName evidence="1">Uncharacterized protein</fullName>
    </submittedName>
</protein>
<organism evidence="1">
    <name type="scientific">Oikopleura dioica</name>
    <name type="common">Tunicate</name>
    <dbReference type="NCBI Taxonomy" id="34765"/>
    <lineage>
        <taxon>Eukaryota</taxon>
        <taxon>Metazoa</taxon>
        <taxon>Chordata</taxon>
        <taxon>Tunicata</taxon>
        <taxon>Appendicularia</taxon>
        <taxon>Copelata</taxon>
        <taxon>Oikopleuridae</taxon>
        <taxon>Oikopleura</taxon>
    </lineage>
</organism>
<name>E4XAK3_OIKDI</name>
<keyword evidence="2" id="KW-1185">Reference proteome</keyword>
<dbReference type="OrthoDB" id="1925699at2759"/>
<dbReference type="Pfam" id="PF11901">
    <property type="entry name" value="DM9"/>
    <property type="match status" value="1"/>
</dbReference>